<keyword evidence="2" id="KW-1185">Reference proteome</keyword>
<comment type="caution">
    <text evidence="1">The sequence shown here is derived from an EMBL/GenBank/DDBJ whole genome shotgun (WGS) entry which is preliminary data.</text>
</comment>
<gene>
    <name evidence="1" type="ORF">QLQ12_33345</name>
</gene>
<organism evidence="1 2">
    <name type="scientific">Actinoplanes sandaracinus</name>
    <dbReference type="NCBI Taxonomy" id="3045177"/>
    <lineage>
        <taxon>Bacteria</taxon>
        <taxon>Bacillati</taxon>
        <taxon>Actinomycetota</taxon>
        <taxon>Actinomycetes</taxon>
        <taxon>Micromonosporales</taxon>
        <taxon>Micromonosporaceae</taxon>
        <taxon>Actinoplanes</taxon>
    </lineage>
</organism>
<reference evidence="1 2" key="1">
    <citation type="submission" date="2023-05" db="EMBL/GenBank/DDBJ databases">
        <title>Actinoplanes sp. NEAU-A12 genome sequencing.</title>
        <authorList>
            <person name="Wang Z.-S."/>
        </authorList>
    </citation>
    <scope>NUCLEOTIDE SEQUENCE [LARGE SCALE GENOMIC DNA]</scope>
    <source>
        <strain evidence="1 2">NEAU-A12</strain>
    </source>
</reference>
<dbReference type="RefSeq" id="WP_282764678.1">
    <property type="nucleotide sequence ID" value="NZ_JASCTH010000026.1"/>
</dbReference>
<accession>A0ABT6WUT7</accession>
<protein>
    <submittedName>
        <fullName evidence="1">Uncharacterized protein</fullName>
    </submittedName>
</protein>
<sequence>MEIRLWSVAGEADAVAVAGAGAKVRETGDTVFAAGPDATVVIARGLRNAEDLTVSGPFPRLIEGRLTGGDGLPLHAFARLGDGCLALGTARVSALGRRRGVLHRLDLRLDTPLPEHLLDLAGTPAEQPGADWLDLLPEDPVKALEMFVADWYAEVPPGTPLPARGQPEPLRAFHRAAAGRPEVYGGSLLVHGEPAPGGPAGMPIIGESADGTFEVLIEAGADDPHVYYQGLSDQPLRERERLSAYLMLMVLARAAMDRPPDGLAEGGMAFADRAQARRIVAPLRRVPLRPLRWPCARSRLYAGPGTVVLLGADDADWFEVYVGTRHRSVLRRLRKIGLDWEHFDG</sequence>
<proteinExistence type="predicted"/>
<evidence type="ECO:0000313" key="2">
    <source>
        <dbReference type="Proteomes" id="UP001241758"/>
    </source>
</evidence>
<name>A0ABT6WUT7_9ACTN</name>
<dbReference type="Proteomes" id="UP001241758">
    <property type="component" value="Unassembled WGS sequence"/>
</dbReference>
<evidence type="ECO:0000313" key="1">
    <source>
        <dbReference type="EMBL" id="MDI6103507.1"/>
    </source>
</evidence>
<dbReference type="EMBL" id="JASCTH010000026">
    <property type="protein sequence ID" value="MDI6103507.1"/>
    <property type="molecule type" value="Genomic_DNA"/>
</dbReference>